<comment type="caution">
    <text evidence="3">The sequence shown here is derived from an EMBL/GenBank/DDBJ whole genome shotgun (WGS) entry which is preliminary data.</text>
</comment>
<dbReference type="AlphaFoldDB" id="A0A5N6KGK4"/>
<dbReference type="Proteomes" id="UP000326757">
    <property type="component" value="Unassembled WGS sequence"/>
</dbReference>
<proteinExistence type="predicted"/>
<feature type="compositionally biased region" description="Polar residues" evidence="1">
    <location>
        <begin position="280"/>
        <end position="289"/>
    </location>
</feature>
<dbReference type="PANTHER" id="PTHR39697">
    <property type="entry name" value="RICIN B LECTIN DOMAIN-CONTAINING PROTEIN-RELATED"/>
    <property type="match status" value="1"/>
</dbReference>
<keyword evidence="4" id="KW-1185">Reference proteome</keyword>
<evidence type="ECO:0000256" key="2">
    <source>
        <dbReference type="SAM" id="Phobius"/>
    </source>
</evidence>
<feature type="transmembrane region" description="Helical" evidence="2">
    <location>
        <begin position="65"/>
        <end position="85"/>
    </location>
</feature>
<keyword evidence="2" id="KW-1133">Transmembrane helix</keyword>
<dbReference type="OrthoDB" id="5289641at2759"/>
<evidence type="ECO:0000313" key="4">
    <source>
        <dbReference type="Proteomes" id="UP000326757"/>
    </source>
</evidence>
<dbReference type="PANTHER" id="PTHR39697:SF1">
    <property type="entry name" value="RICIN B LECTIN DOMAIN-CONTAINING PROTEIN"/>
    <property type="match status" value="1"/>
</dbReference>
<feature type="region of interest" description="Disordered" evidence="1">
    <location>
        <begin position="24"/>
        <end position="49"/>
    </location>
</feature>
<dbReference type="EMBL" id="VIGI01000003">
    <property type="protein sequence ID" value="KAB8302399.1"/>
    <property type="molecule type" value="Genomic_DNA"/>
</dbReference>
<evidence type="ECO:0008006" key="5">
    <source>
        <dbReference type="Google" id="ProtNLM"/>
    </source>
</evidence>
<reference evidence="3 4" key="1">
    <citation type="submission" date="2019-06" db="EMBL/GenBank/DDBJ databases">
        <title>Genome Sequence of the Brown Rot Fungal Pathogen Monilinia laxa.</title>
        <authorList>
            <person name="De Miccolis Angelini R.M."/>
            <person name="Landi L."/>
            <person name="Abate D."/>
            <person name="Pollastro S."/>
            <person name="Romanazzi G."/>
            <person name="Faretra F."/>
        </authorList>
    </citation>
    <scope>NUCLEOTIDE SEQUENCE [LARGE SCALE GENOMIC DNA]</scope>
    <source>
        <strain evidence="3 4">Mlax316</strain>
    </source>
</reference>
<feature type="compositionally biased region" description="Low complexity" evidence="1">
    <location>
        <begin position="38"/>
        <end position="49"/>
    </location>
</feature>
<keyword evidence="2" id="KW-0472">Membrane</keyword>
<accession>A0A5N6KGK4</accession>
<organism evidence="3 4">
    <name type="scientific">Monilinia laxa</name>
    <name type="common">Brown rot fungus</name>
    <name type="synonym">Sclerotinia laxa</name>
    <dbReference type="NCBI Taxonomy" id="61186"/>
    <lineage>
        <taxon>Eukaryota</taxon>
        <taxon>Fungi</taxon>
        <taxon>Dikarya</taxon>
        <taxon>Ascomycota</taxon>
        <taxon>Pezizomycotina</taxon>
        <taxon>Leotiomycetes</taxon>
        <taxon>Helotiales</taxon>
        <taxon>Sclerotiniaceae</taxon>
        <taxon>Monilinia</taxon>
    </lineage>
</organism>
<name>A0A5N6KGK4_MONLA</name>
<feature type="region of interest" description="Disordered" evidence="1">
    <location>
        <begin position="276"/>
        <end position="296"/>
    </location>
</feature>
<evidence type="ECO:0000256" key="1">
    <source>
        <dbReference type="SAM" id="MobiDB-lite"/>
    </source>
</evidence>
<evidence type="ECO:0000313" key="3">
    <source>
        <dbReference type="EMBL" id="KAB8302399.1"/>
    </source>
</evidence>
<gene>
    <name evidence="3" type="ORF">EYC80_005820</name>
</gene>
<sequence>MAKQRISDNPPDRDISHNLLSHRSNILSGNKGDRTTPAAQSNSSKSANASSTTSVIEVDKIKNKVITFAIFIALLFIYILLKISFNQMECESVSDVDTSTVCGALTPPSTIVNDDNHKNNDKSSVPWPHSTFLIRSVSSGKLLTLQSGAVILAQPGDNRGSSIHWKCTEEKGWLHFQNAASGLYLGHAFHADLICNARRPDGWERFTARTRPEGGYHLLMTHWGNLWKVGINEGKLAKICAGEWGNLTNSEEGEGEGQIIPNFKRIVSLNNHWVDRPKTTKSNAQPTSIESKEHQRSNVISSLSGGEYSIKTIAWHVGYLLYSWYPFRSDSRNMIE</sequence>
<keyword evidence="2" id="KW-0812">Transmembrane</keyword>
<protein>
    <recommendedName>
        <fullName evidence="5">Ricin B lectin domain-containing protein</fullName>
    </recommendedName>
</protein>